<name>A0A8X6VAN6_TRICX</name>
<protein>
    <submittedName>
        <fullName evidence="1">Retrovirus-related Pol polyprotein from transposon 17.6</fullName>
    </submittedName>
</protein>
<organism evidence="1 2">
    <name type="scientific">Trichonephila clavipes</name>
    <name type="common">Golden silk orbweaver</name>
    <name type="synonym">Nephila clavipes</name>
    <dbReference type="NCBI Taxonomy" id="2585209"/>
    <lineage>
        <taxon>Eukaryota</taxon>
        <taxon>Metazoa</taxon>
        <taxon>Ecdysozoa</taxon>
        <taxon>Arthropoda</taxon>
        <taxon>Chelicerata</taxon>
        <taxon>Arachnida</taxon>
        <taxon>Araneae</taxon>
        <taxon>Araneomorphae</taxon>
        <taxon>Entelegynae</taxon>
        <taxon>Araneoidea</taxon>
        <taxon>Nephilidae</taxon>
        <taxon>Trichonephila</taxon>
    </lineage>
</organism>
<dbReference type="AlphaFoldDB" id="A0A8X6VAN6"/>
<dbReference type="InterPro" id="IPR043502">
    <property type="entry name" value="DNA/RNA_pol_sf"/>
</dbReference>
<dbReference type="PANTHER" id="PTHR24559:SF444">
    <property type="entry name" value="REVERSE TRANSCRIPTASE DOMAIN-CONTAINING PROTEIN"/>
    <property type="match status" value="1"/>
</dbReference>
<dbReference type="Proteomes" id="UP000887159">
    <property type="component" value="Unassembled WGS sequence"/>
</dbReference>
<gene>
    <name evidence="1" type="primary">X975_17282</name>
    <name evidence="1" type="ORF">TNCV_1364181</name>
</gene>
<evidence type="ECO:0000313" key="2">
    <source>
        <dbReference type="Proteomes" id="UP000887159"/>
    </source>
</evidence>
<dbReference type="InterPro" id="IPR053134">
    <property type="entry name" value="RNA-dir_DNA_polymerase"/>
</dbReference>
<proteinExistence type="predicted"/>
<dbReference type="PANTHER" id="PTHR24559">
    <property type="entry name" value="TRANSPOSON TY3-I GAG-POL POLYPROTEIN"/>
    <property type="match status" value="1"/>
</dbReference>
<comment type="caution">
    <text evidence="1">The sequence shown here is derived from an EMBL/GenBank/DDBJ whole genome shotgun (WGS) entry which is preliminary data.</text>
</comment>
<keyword evidence="2" id="KW-1185">Reference proteome</keyword>
<dbReference type="SUPFAM" id="SSF56672">
    <property type="entry name" value="DNA/RNA polymerases"/>
    <property type="match status" value="1"/>
</dbReference>
<dbReference type="EMBL" id="BMAU01021224">
    <property type="protein sequence ID" value="GFY01013.1"/>
    <property type="molecule type" value="Genomic_DNA"/>
</dbReference>
<dbReference type="GO" id="GO:0071897">
    <property type="term" value="P:DNA biosynthetic process"/>
    <property type="evidence" value="ECO:0007669"/>
    <property type="project" value="UniProtKB-ARBA"/>
</dbReference>
<dbReference type="Gene3D" id="3.10.10.10">
    <property type="entry name" value="HIV Type 1 Reverse Transcriptase, subunit A, domain 1"/>
    <property type="match status" value="1"/>
</dbReference>
<evidence type="ECO:0000313" key="1">
    <source>
        <dbReference type="EMBL" id="GFY01013.1"/>
    </source>
</evidence>
<reference evidence="1" key="1">
    <citation type="submission" date="2020-08" db="EMBL/GenBank/DDBJ databases">
        <title>Multicomponent nature underlies the extraordinary mechanical properties of spider dragline silk.</title>
        <authorList>
            <person name="Kono N."/>
            <person name="Nakamura H."/>
            <person name="Mori M."/>
            <person name="Yoshida Y."/>
            <person name="Ohtoshi R."/>
            <person name="Malay A.D."/>
            <person name="Moran D.A.P."/>
            <person name="Tomita M."/>
            <person name="Numata K."/>
            <person name="Arakawa K."/>
        </authorList>
    </citation>
    <scope>NUCLEOTIDE SEQUENCE</scope>
</reference>
<accession>A0A8X6VAN6</accession>
<sequence>MQYQCILGIDFMKESKLTLDFDQKSLIIPDDQIKQLPKVEKPVEIDLLDTKLGDGQKLRNLYNGFKGLFSDQPGLTHVLYHEIDTGDKGQVVSRPYRYDRVKKGIIDCHIEKMLQEGKIRPIQSPYASPVVLTRKNNGLPPDSPEAYRFAIDYRQLNAITKYPRYPLPVIDDLITNIPHTGV</sequence>